<evidence type="ECO:0000256" key="7">
    <source>
        <dbReference type="ARBA" id="ARBA00023136"/>
    </source>
</evidence>
<dbReference type="CDD" id="cd06261">
    <property type="entry name" value="TM_PBP2"/>
    <property type="match status" value="1"/>
</dbReference>
<evidence type="ECO:0000256" key="4">
    <source>
        <dbReference type="ARBA" id="ARBA00022475"/>
    </source>
</evidence>
<dbReference type="Pfam" id="PF00528">
    <property type="entry name" value="BPD_transp_1"/>
    <property type="match status" value="1"/>
</dbReference>
<evidence type="ECO:0000256" key="2">
    <source>
        <dbReference type="ARBA" id="ARBA00007069"/>
    </source>
</evidence>
<keyword evidence="6 8" id="KW-1133">Transmembrane helix</keyword>
<dbReference type="SUPFAM" id="SSF161098">
    <property type="entry name" value="MetI-like"/>
    <property type="match status" value="1"/>
</dbReference>
<evidence type="ECO:0000256" key="3">
    <source>
        <dbReference type="ARBA" id="ARBA00022448"/>
    </source>
</evidence>
<dbReference type="GO" id="GO:0005886">
    <property type="term" value="C:plasma membrane"/>
    <property type="evidence" value="ECO:0007669"/>
    <property type="project" value="UniProtKB-SubCell"/>
</dbReference>
<evidence type="ECO:0000313" key="11">
    <source>
        <dbReference type="Proteomes" id="UP000510934"/>
    </source>
</evidence>
<evidence type="ECO:0000256" key="6">
    <source>
        <dbReference type="ARBA" id="ARBA00022989"/>
    </source>
</evidence>
<dbReference type="InterPro" id="IPR035906">
    <property type="entry name" value="MetI-like_sf"/>
</dbReference>
<dbReference type="AlphaFoldDB" id="A0A7D5VWF4"/>
<dbReference type="Gene3D" id="1.10.3720.10">
    <property type="entry name" value="MetI-like"/>
    <property type="match status" value="1"/>
</dbReference>
<dbReference type="PROSITE" id="PS50928">
    <property type="entry name" value="ABC_TM1"/>
    <property type="match status" value="1"/>
</dbReference>
<dbReference type="InterPro" id="IPR051789">
    <property type="entry name" value="Bact_Polyamine_Transport"/>
</dbReference>
<evidence type="ECO:0000313" key="10">
    <source>
        <dbReference type="EMBL" id="QLJ12610.1"/>
    </source>
</evidence>
<accession>A0A7D5VWF4</accession>
<dbReference type="RefSeq" id="WP_180688472.1">
    <property type="nucleotide sequence ID" value="NZ_CP059052.1"/>
</dbReference>
<dbReference type="Proteomes" id="UP000510934">
    <property type="component" value="Chromosome"/>
</dbReference>
<dbReference type="PANTHER" id="PTHR43848">
    <property type="entry name" value="PUTRESCINE TRANSPORT SYSTEM PERMEASE PROTEIN POTI"/>
    <property type="match status" value="1"/>
</dbReference>
<sequence length="264" mass="28657">MLLKSAVYAILAFLLAPILIIVLFSFNGSQSLSFPITSLSMRWYEQVFQDPQLGSALLSSLNIAFWTALITLVLGTAASLAWLRITKREQVAFEALSITPIALPGLFIGVALLVVFSQIGVTLGTFTIVLSHVLLTLPLLIVSMKARLALFDTSLEEASRDLGASILYTFAKVTLPLIAPTLFACSILSFAVSFDEFVVTSFVSGTETTLPMYIWSMMRRTVTPLINAISTLALLFSIFILVVAWVVGHLKRSSALANRSSSEG</sequence>
<feature type="transmembrane region" description="Helical" evidence="8">
    <location>
        <begin position="7"/>
        <end position="26"/>
    </location>
</feature>
<proteinExistence type="inferred from homology"/>
<evidence type="ECO:0000256" key="1">
    <source>
        <dbReference type="ARBA" id="ARBA00004651"/>
    </source>
</evidence>
<reference evidence="10 11" key="1">
    <citation type="journal article" date="2009" name="Mikrobiologiia">
        <title>[Phenanthren biodegradation and interaction of Pseudomonas putida BS3701 and Burkholderia sp.BS3702 in plant rhizosphere].</title>
        <authorList>
            <person name="Ovchinnikova A.A."/>
            <person name="Vetrova A.A."/>
            <person name="Filonov A.E."/>
            <person name="Boronin A.M."/>
        </authorList>
    </citation>
    <scope>NUCLEOTIDE SEQUENCE [LARGE SCALE GENOMIC DNA]</scope>
    <source>
        <strain evidence="10 11">BS3701</strain>
    </source>
</reference>
<gene>
    <name evidence="10" type="ORF">H0H12_19430</name>
</gene>
<feature type="transmembrane region" description="Helical" evidence="8">
    <location>
        <begin position="95"/>
        <end position="117"/>
    </location>
</feature>
<feature type="transmembrane region" description="Helical" evidence="8">
    <location>
        <begin position="63"/>
        <end position="83"/>
    </location>
</feature>
<keyword evidence="3 8" id="KW-0813">Transport</keyword>
<evidence type="ECO:0000259" key="9">
    <source>
        <dbReference type="PROSITE" id="PS50928"/>
    </source>
</evidence>
<evidence type="ECO:0000256" key="8">
    <source>
        <dbReference type="RuleBase" id="RU363032"/>
    </source>
</evidence>
<keyword evidence="4" id="KW-1003">Cell membrane</keyword>
<feature type="transmembrane region" description="Helical" evidence="8">
    <location>
        <begin position="123"/>
        <end position="144"/>
    </location>
</feature>
<dbReference type="InterPro" id="IPR000515">
    <property type="entry name" value="MetI-like"/>
</dbReference>
<keyword evidence="5 8" id="KW-0812">Transmembrane</keyword>
<comment type="similarity">
    <text evidence="2">Belongs to the binding-protein-dependent transport system permease family. CysTW subfamily.</text>
</comment>
<comment type="subcellular location">
    <subcellularLocation>
        <location evidence="1 8">Cell membrane</location>
        <topology evidence="1 8">Multi-pass membrane protein</topology>
    </subcellularLocation>
</comment>
<name>A0A7D5VWF4_PSEPU</name>
<evidence type="ECO:0000256" key="5">
    <source>
        <dbReference type="ARBA" id="ARBA00022692"/>
    </source>
</evidence>
<organism evidence="10 11">
    <name type="scientific">Pseudomonas putida</name>
    <name type="common">Arthrobacter siderocapsulatus</name>
    <dbReference type="NCBI Taxonomy" id="303"/>
    <lineage>
        <taxon>Bacteria</taxon>
        <taxon>Pseudomonadati</taxon>
        <taxon>Pseudomonadota</taxon>
        <taxon>Gammaproteobacteria</taxon>
        <taxon>Pseudomonadales</taxon>
        <taxon>Pseudomonadaceae</taxon>
        <taxon>Pseudomonas</taxon>
    </lineage>
</organism>
<dbReference type="EMBL" id="CP059052">
    <property type="protein sequence ID" value="QLJ12610.1"/>
    <property type="molecule type" value="Genomic_DNA"/>
</dbReference>
<protein>
    <submittedName>
        <fullName evidence="10">ABC transporter permease</fullName>
    </submittedName>
</protein>
<feature type="domain" description="ABC transmembrane type-1" evidence="9">
    <location>
        <begin position="57"/>
        <end position="247"/>
    </location>
</feature>
<dbReference type="PANTHER" id="PTHR43848:SF2">
    <property type="entry name" value="PUTRESCINE TRANSPORT SYSTEM PERMEASE PROTEIN POTI"/>
    <property type="match status" value="1"/>
</dbReference>
<dbReference type="GO" id="GO:0055085">
    <property type="term" value="P:transmembrane transport"/>
    <property type="evidence" value="ECO:0007669"/>
    <property type="project" value="InterPro"/>
</dbReference>
<keyword evidence="7 8" id="KW-0472">Membrane</keyword>
<feature type="transmembrane region" description="Helical" evidence="8">
    <location>
        <begin position="225"/>
        <end position="247"/>
    </location>
</feature>